<gene>
    <name evidence="2" type="ORF">I596_1940</name>
</gene>
<dbReference type="Proteomes" id="UP000076830">
    <property type="component" value="Chromosome"/>
</dbReference>
<keyword evidence="3" id="KW-1185">Reference proteome</keyword>
<feature type="transmembrane region" description="Helical" evidence="1">
    <location>
        <begin position="36"/>
        <end position="56"/>
    </location>
</feature>
<name>A0A167GWU7_9GAMM</name>
<accession>A0A167GWU7</accession>
<protein>
    <recommendedName>
        <fullName evidence="4">Transmembrane protein</fullName>
    </recommendedName>
</protein>
<feature type="transmembrane region" description="Helical" evidence="1">
    <location>
        <begin position="121"/>
        <end position="139"/>
    </location>
</feature>
<evidence type="ECO:0000313" key="2">
    <source>
        <dbReference type="EMBL" id="ANB17962.1"/>
    </source>
</evidence>
<dbReference type="AlphaFoldDB" id="A0A167GWU7"/>
<dbReference type="EMBL" id="CP015249">
    <property type="protein sequence ID" value="ANB17962.1"/>
    <property type="molecule type" value="Genomic_DNA"/>
</dbReference>
<reference evidence="2 3" key="1">
    <citation type="submission" date="2016-04" db="EMBL/GenBank/DDBJ databases">
        <title>Complete genome sequence of Dokdonella koreensis DS-123T.</title>
        <authorList>
            <person name="Kim J.F."/>
            <person name="Lee H."/>
            <person name="Kwak M.-J."/>
        </authorList>
    </citation>
    <scope>NUCLEOTIDE SEQUENCE [LARGE SCALE GENOMIC DNA]</scope>
    <source>
        <strain evidence="2 3">DS-123</strain>
    </source>
</reference>
<keyword evidence="1" id="KW-0472">Membrane</keyword>
<feature type="transmembrane region" description="Helical" evidence="1">
    <location>
        <begin position="12"/>
        <end position="30"/>
    </location>
</feature>
<keyword evidence="1" id="KW-1133">Transmembrane helix</keyword>
<evidence type="ECO:0000313" key="3">
    <source>
        <dbReference type="Proteomes" id="UP000076830"/>
    </source>
</evidence>
<evidence type="ECO:0008006" key="4">
    <source>
        <dbReference type="Google" id="ProtNLM"/>
    </source>
</evidence>
<dbReference type="RefSeq" id="WP_067646684.1">
    <property type="nucleotide sequence ID" value="NZ_CP015249.1"/>
</dbReference>
<sequence length="142" mass="14841">MGTDAFHVRRQRWLGLATAAMCALAAGAVWCVLSLYVARNLTVLALPIALVVAWVLRNHGFAQNAGGALLAAGFTAAACFYAQYLLATAHIASMLGLPMRTALAQIGPGMATAVMQSRIDGWDLAMMLGSVVAAALLVLRGR</sequence>
<organism evidence="2 3">
    <name type="scientific">Dokdonella koreensis DS-123</name>
    <dbReference type="NCBI Taxonomy" id="1300342"/>
    <lineage>
        <taxon>Bacteria</taxon>
        <taxon>Pseudomonadati</taxon>
        <taxon>Pseudomonadota</taxon>
        <taxon>Gammaproteobacteria</taxon>
        <taxon>Lysobacterales</taxon>
        <taxon>Rhodanobacteraceae</taxon>
        <taxon>Dokdonella</taxon>
    </lineage>
</organism>
<keyword evidence="1" id="KW-0812">Transmembrane</keyword>
<dbReference type="KEGG" id="dko:I596_1940"/>
<feature type="transmembrane region" description="Helical" evidence="1">
    <location>
        <begin position="68"/>
        <end position="92"/>
    </location>
</feature>
<proteinExistence type="predicted"/>
<evidence type="ECO:0000256" key="1">
    <source>
        <dbReference type="SAM" id="Phobius"/>
    </source>
</evidence>